<protein>
    <submittedName>
        <fullName evidence="1">Putative Ankyrin repeat domain-containing protein EMB506, chloroplastic</fullName>
    </submittedName>
</protein>
<dbReference type="Gene3D" id="1.25.40.20">
    <property type="entry name" value="Ankyrin repeat-containing domain"/>
    <property type="match status" value="1"/>
</dbReference>
<gene>
    <name evidence="1" type="ORF">COCNU_07G010460</name>
</gene>
<name>A0A8K0N5N4_COCNU</name>
<keyword evidence="2" id="KW-1185">Reference proteome</keyword>
<dbReference type="OrthoDB" id="194358at2759"/>
<dbReference type="SUPFAM" id="SSF48403">
    <property type="entry name" value="Ankyrin repeat"/>
    <property type="match status" value="1"/>
</dbReference>
<evidence type="ECO:0000313" key="2">
    <source>
        <dbReference type="Proteomes" id="UP000797356"/>
    </source>
</evidence>
<proteinExistence type="predicted"/>
<accession>A0A8K0N5N4</accession>
<dbReference type="AlphaFoldDB" id="A0A8K0N5N4"/>
<organism evidence="1 2">
    <name type="scientific">Cocos nucifera</name>
    <name type="common">Coconut palm</name>
    <dbReference type="NCBI Taxonomy" id="13894"/>
    <lineage>
        <taxon>Eukaryota</taxon>
        <taxon>Viridiplantae</taxon>
        <taxon>Streptophyta</taxon>
        <taxon>Embryophyta</taxon>
        <taxon>Tracheophyta</taxon>
        <taxon>Spermatophyta</taxon>
        <taxon>Magnoliopsida</taxon>
        <taxon>Liliopsida</taxon>
        <taxon>Arecaceae</taxon>
        <taxon>Arecoideae</taxon>
        <taxon>Cocoseae</taxon>
        <taxon>Attaleinae</taxon>
        <taxon>Cocos</taxon>
    </lineage>
</organism>
<dbReference type="Proteomes" id="UP000797356">
    <property type="component" value="Chromosome 7"/>
</dbReference>
<sequence>MPVHTAAAAGNLDAIRLCVTSDSINPNQADSHRWTTLHCAIADGYLDVVEFLIDQSVYDTRFAWTRDGRKTLFDT</sequence>
<dbReference type="InterPro" id="IPR002110">
    <property type="entry name" value="Ankyrin_rpt"/>
</dbReference>
<reference evidence="1" key="1">
    <citation type="journal article" date="2017" name="Gigascience">
        <title>The genome draft of coconut (Cocos nucifera).</title>
        <authorList>
            <person name="Xiao Y."/>
            <person name="Xu P."/>
            <person name="Fan H."/>
            <person name="Baudouin L."/>
            <person name="Xia W."/>
            <person name="Bocs S."/>
            <person name="Xu J."/>
            <person name="Li Q."/>
            <person name="Guo A."/>
            <person name="Zhou L."/>
            <person name="Li J."/>
            <person name="Wu Y."/>
            <person name="Ma Z."/>
            <person name="Armero A."/>
            <person name="Issali A.E."/>
            <person name="Liu N."/>
            <person name="Peng M."/>
            <person name="Yang Y."/>
        </authorList>
    </citation>
    <scope>NUCLEOTIDE SEQUENCE</scope>
    <source>
        <tissue evidence="1">Spear leaf of Hainan Tall coconut</tissue>
    </source>
</reference>
<dbReference type="InterPro" id="IPR036770">
    <property type="entry name" value="Ankyrin_rpt-contain_sf"/>
</dbReference>
<evidence type="ECO:0000313" key="1">
    <source>
        <dbReference type="EMBL" id="KAG1354934.1"/>
    </source>
</evidence>
<dbReference type="EMBL" id="CM017878">
    <property type="protein sequence ID" value="KAG1354934.1"/>
    <property type="molecule type" value="Genomic_DNA"/>
</dbReference>
<reference evidence="1" key="2">
    <citation type="submission" date="2019-07" db="EMBL/GenBank/DDBJ databases">
        <authorList>
            <person name="Yang Y."/>
            <person name="Bocs S."/>
            <person name="Baudouin L."/>
        </authorList>
    </citation>
    <scope>NUCLEOTIDE SEQUENCE</scope>
    <source>
        <tissue evidence="1">Spear leaf of Hainan Tall coconut</tissue>
    </source>
</reference>
<comment type="caution">
    <text evidence="1">The sequence shown here is derived from an EMBL/GenBank/DDBJ whole genome shotgun (WGS) entry which is preliminary data.</text>
</comment>
<dbReference type="Pfam" id="PF12796">
    <property type="entry name" value="Ank_2"/>
    <property type="match status" value="1"/>
</dbReference>